<dbReference type="AlphaFoldDB" id="C0EIF0"/>
<comment type="caution">
    <text evidence="1">The sequence shown here is derived from an EMBL/GenBank/DDBJ whole genome shotgun (WGS) entry which is preliminary data.</text>
</comment>
<accession>C0EIF0</accession>
<gene>
    <name evidence="1" type="ORF">CLOSTMETH_03646</name>
</gene>
<evidence type="ECO:0000313" key="2">
    <source>
        <dbReference type="Proteomes" id="UP000003340"/>
    </source>
</evidence>
<protein>
    <submittedName>
        <fullName evidence="1">Uncharacterized protein</fullName>
    </submittedName>
</protein>
<dbReference type="STRING" id="537013.CLOSTMETH_03646"/>
<dbReference type="EMBL" id="ACEC01000126">
    <property type="protein sequence ID" value="EEG28747.1"/>
    <property type="molecule type" value="Genomic_DNA"/>
</dbReference>
<proteinExistence type="predicted"/>
<keyword evidence="2" id="KW-1185">Reference proteome</keyword>
<sequence length="45" mass="5177">MIFAFALVFIGSLSFARKLFFGGQDCRPVRRLCSCVQLYFIIQTI</sequence>
<name>C0EIF0_9FIRM</name>
<reference evidence="1 2" key="2">
    <citation type="submission" date="2009-02" db="EMBL/GenBank/DDBJ databases">
        <title>Draft genome sequence of Clostridium methylpentosum (DSM 5476).</title>
        <authorList>
            <person name="Sudarsanam P."/>
            <person name="Ley R."/>
            <person name="Guruge J."/>
            <person name="Turnbaugh P.J."/>
            <person name="Mahowald M."/>
            <person name="Liep D."/>
            <person name="Gordon J."/>
        </authorList>
    </citation>
    <scope>NUCLEOTIDE SEQUENCE [LARGE SCALE GENOMIC DNA]</scope>
    <source>
        <strain evidence="1 2">DSM 5476</strain>
    </source>
</reference>
<dbReference type="Proteomes" id="UP000003340">
    <property type="component" value="Unassembled WGS sequence"/>
</dbReference>
<dbReference type="HOGENOM" id="CLU_3198160_0_0_9"/>
<evidence type="ECO:0000313" key="1">
    <source>
        <dbReference type="EMBL" id="EEG28747.1"/>
    </source>
</evidence>
<organism evidence="1 2">
    <name type="scientific">[Clostridium] methylpentosum DSM 5476</name>
    <dbReference type="NCBI Taxonomy" id="537013"/>
    <lineage>
        <taxon>Bacteria</taxon>
        <taxon>Bacillati</taxon>
        <taxon>Bacillota</taxon>
        <taxon>Clostridia</taxon>
        <taxon>Eubacteriales</taxon>
        <taxon>Oscillospiraceae</taxon>
        <taxon>Oscillospiraceae incertae sedis</taxon>
    </lineage>
</organism>
<reference evidence="1 2" key="1">
    <citation type="submission" date="2009-01" db="EMBL/GenBank/DDBJ databases">
        <authorList>
            <person name="Fulton L."/>
            <person name="Clifton S."/>
            <person name="Fulton B."/>
            <person name="Xu J."/>
            <person name="Minx P."/>
            <person name="Pepin K.H."/>
            <person name="Johnson M."/>
            <person name="Bhonagiri V."/>
            <person name="Nash W.E."/>
            <person name="Mardis E.R."/>
            <person name="Wilson R.K."/>
        </authorList>
    </citation>
    <scope>NUCLEOTIDE SEQUENCE [LARGE SCALE GENOMIC DNA]</scope>
    <source>
        <strain evidence="1 2">DSM 5476</strain>
    </source>
</reference>